<comment type="caution">
    <text evidence="2">The sequence shown here is derived from an EMBL/GenBank/DDBJ whole genome shotgun (WGS) entry which is preliminary data.</text>
</comment>
<evidence type="ECO:0000313" key="2">
    <source>
        <dbReference type="EMBL" id="RLN08468.1"/>
    </source>
</evidence>
<gene>
    <name evidence="2" type="ORF">C2845_PM11G06000</name>
</gene>
<accession>A0A3L6RRS8</accession>
<dbReference type="PANTHER" id="PTHR33026">
    <property type="entry name" value="OS06G0360600 PROTEIN"/>
    <property type="match status" value="1"/>
</dbReference>
<dbReference type="PANTHER" id="PTHR33026:SF7">
    <property type="entry name" value="OS03G0100275 PROTEIN"/>
    <property type="match status" value="1"/>
</dbReference>
<dbReference type="InterPro" id="IPR007321">
    <property type="entry name" value="Transposase_28"/>
</dbReference>
<reference evidence="3" key="1">
    <citation type="journal article" date="2019" name="Nat. Commun.">
        <title>The genome of broomcorn millet.</title>
        <authorList>
            <person name="Zou C."/>
            <person name="Miki D."/>
            <person name="Li D."/>
            <person name="Tang Q."/>
            <person name="Xiao L."/>
            <person name="Rajput S."/>
            <person name="Deng P."/>
            <person name="Jia W."/>
            <person name="Huang R."/>
            <person name="Zhang M."/>
            <person name="Sun Y."/>
            <person name="Hu J."/>
            <person name="Fu X."/>
            <person name="Schnable P.S."/>
            <person name="Li F."/>
            <person name="Zhang H."/>
            <person name="Feng B."/>
            <person name="Zhu X."/>
            <person name="Liu R."/>
            <person name="Schnable J.C."/>
            <person name="Zhu J.-K."/>
            <person name="Zhang H."/>
        </authorList>
    </citation>
    <scope>NUCLEOTIDE SEQUENCE [LARGE SCALE GENOMIC DNA]</scope>
</reference>
<protein>
    <recommendedName>
        <fullName evidence="1">Transposase (putative) gypsy type domain-containing protein</fullName>
    </recommendedName>
</protein>
<evidence type="ECO:0000259" key="1">
    <source>
        <dbReference type="Pfam" id="PF04195"/>
    </source>
</evidence>
<dbReference type="OrthoDB" id="685425at2759"/>
<dbReference type="Proteomes" id="UP000275267">
    <property type="component" value="Unassembled WGS sequence"/>
</dbReference>
<name>A0A3L6RRS8_PANMI</name>
<evidence type="ECO:0000313" key="3">
    <source>
        <dbReference type="Proteomes" id="UP000275267"/>
    </source>
</evidence>
<feature type="domain" description="Transposase (putative) gypsy type" evidence="1">
    <location>
        <begin position="30"/>
        <end position="97"/>
    </location>
</feature>
<proteinExistence type="predicted"/>
<dbReference type="Pfam" id="PF04195">
    <property type="entry name" value="Transposase_28"/>
    <property type="match status" value="1"/>
</dbReference>
<organism evidence="2 3">
    <name type="scientific">Panicum miliaceum</name>
    <name type="common">Proso millet</name>
    <name type="synonym">Broomcorn millet</name>
    <dbReference type="NCBI Taxonomy" id="4540"/>
    <lineage>
        <taxon>Eukaryota</taxon>
        <taxon>Viridiplantae</taxon>
        <taxon>Streptophyta</taxon>
        <taxon>Embryophyta</taxon>
        <taxon>Tracheophyta</taxon>
        <taxon>Spermatophyta</taxon>
        <taxon>Magnoliopsida</taxon>
        <taxon>Liliopsida</taxon>
        <taxon>Poales</taxon>
        <taxon>Poaceae</taxon>
        <taxon>PACMAD clade</taxon>
        <taxon>Panicoideae</taxon>
        <taxon>Panicodae</taxon>
        <taxon>Paniceae</taxon>
        <taxon>Panicinae</taxon>
        <taxon>Panicum</taxon>
        <taxon>Panicum sect. Panicum</taxon>
    </lineage>
</organism>
<keyword evidence="3" id="KW-1185">Reference proteome</keyword>
<sequence length="211" mass="24846">MQGLLQSEEMVQWRPSFRQFYPQEDVDQTVLFEHFIERGLALPASNFFRGLLCHWGIQVHHMNPNSIVHLSIFVQFCEAFLGIEPHFDLFCYFFLLRQQPSEGRHYLVGRAGIQFKKGKGKEYIYYSLPTNHSGWRSLWFYIGNHSPALPERTLGKAVHRPEWNERLNPNHMMQVTELLQLIKEHKDAGLTGVSVLATMYKRRIMPLQKRC</sequence>
<dbReference type="AlphaFoldDB" id="A0A3L6RRS8"/>
<dbReference type="EMBL" id="PQIB02000007">
    <property type="protein sequence ID" value="RLN08468.1"/>
    <property type="molecule type" value="Genomic_DNA"/>
</dbReference>